<proteinExistence type="predicted"/>
<name>A0A1I6PQ02_9FLAO</name>
<keyword evidence="1" id="KW-0812">Transmembrane</keyword>
<dbReference type="Pfam" id="PF09527">
    <property type="entry name" value="ATPase_gene1"/>
    <property type="match status" value="1"/>
</dbReference>
<dbReference type="InterPro" id="IPR032820">
    <property type="entry name" value="ATPase_put"/>
</dbReference>
<keyword evidence="1" id="KW-0472">Membrane</keyword>
<dbReference type="AlphaFoldDB" id="A0A1I6PQ02"/>
<organism evidence="2 3">
    <name type="scientific">Zhouia amylolytica</name>
    <dbReference type="NCBI Taxonomy" id="376730"/>
    <lineage>
        <taxon>Bacteria</taxon>
        <taxon>Pseudomonadati</taxon>
        <taxon>Bacteroidota</taxon>
        <taxon>Flavobacteriia</taxon>
        <taxon>Flavobacteriales</taxon>
        <taxon>Flavobacteriaceae</taxon>
        <taxon>Zhouia</taxon>
    </lineage>
</organism>
<protein>
    <submittedName>
        <fullName evidence="2">Putative F0F1-ATPase subunit Ca2+/Mg2+ transporter</fullName>
    </submittedName>
</protein>
<evidence type="ECO:0000256" key="1">
    <source>
        <dbReference type="SAM" id="Phobius"/>
    </source>
</evidence>
<evidence type="ECO:0000313" key="2">
    <source>
        <dbReference type="EMBL" id="SFS42200.1"/>
    </source>
</evidence>
<keyword evidence="1" id="KW-1133">Transmembrane helix</keyword>
<gene>
    <name evidence="2" type="ORF">SAMN04487906_0412</name>
</gene>
<feature type="transmembrane region" description="Helical" evidence="1">
    <location>
        <begin position="45"/>
        <end position="65"/>
    </location>
</feature>
<accession>A0A1I6PQ02</accession>
<feature type="transmembrane region" description="Helical" evidence="1">
    <location>
        <begin position="12"/>
        <end position="33"/>
    </location>
</feature>
<sequence length="82" mass="9461">MNQEKRKNQLNNWIKFSNIGLQMAIIIGAGTYFGVWLDEKYPNNFSAFTIIFSLLSVFAALYNVIRQVKNISENEDDTPNKN</sequence>
<dbReference type="RefSeq" id="WP_074976555.1">
    <property type="nucleotide sequence ID" value="NZ_FPAG01000001.1"/>
</dbReference>
<dbReference type="Proteomes" id="UP000183209">
    <property type="component" value="Unassembled WGS sequence"/>
</dbReference>
<dbReference type="OrthoDB" id="9798708at2"/>
<dbReference type="EMBL" id="FPAG01000001">
    <property type="protein sequence ID" value="SFS42200.1"/>
    <property type="molecule type" value="Genomic_DNA"/>
</dbReference>
<evidence type="ECO:0000313" key="3">
    <source>
        <dbReference type="Proteomes" id="UP000183209"/>
    </source>
</evidence>
<reference evidence="2 3" key="1">
    <citation type="submission" date="2016-10" db="EMBL/GenBank/DDBJ databases">
        <authorList>
            <person name="de Groot N.N."/>
        </authorList>
    </citation>
    <scope>NUCLEOTIDE SEQUENCE [LARGE SCALE GENOMIC DNA]</scope>
    <source>
        <strain evidence="2 3">CGMCC 1.6114</strain>
    </source>
</reference>